<dbReference type="EMBL" id="CAMGYJ010000008">
    <property type="protein sequence ID" value="CAI0458703.1"/>
    <property type="molecule type" value="Genomic_DNA"/>
</dbReference>
<proteinExistence type="predicted"/>
<accession>A0AAV0NJC1</accession>
<sequence>MVAMCASLPALQQLCVSFEFLEVNLLPYVGPTCNFANTSLISLLIPVCGALLKLLAEGSVPYRLPAVLHHLRVVEVGSCSFPHYDGLLVEIVLFCLIRSSPNLHTLTMQMEAQGQAPAIPRQEVLSVSAESEGYPENEDGCFQCLREVRILGSHGSQLELDVLKFVLAKAALLRRVVIKPSDELGCELGLRFLKEVTQYRRVSKDAEVIYVV</sequence>
<evidence type="ECO:0000313" key="1">
    <source>
        <dbReference type="EMBL" id="CAI0458703.1"/>
    </source>
</evidence>
<keyword evidence="2" id="KW-1185">Reference proteome</keyword>
<protein>
    <recommendedName>
        <fullName evidence="3">FBD domain-containing protein</fullName>
    </recommendedName>
</protein>
<evidence type="ECO:0008006" key="3">
    <source>
        <dbReference type="Google" id="ProtNLM"/>
    </source>
</evidence>
<reference evidence="1" key="1">
    <citation type="submission" date="2022-08" db="EMBL/GenBank/DDBJ databases">
        <authorList>
            <person name="Gutierrez-Valencia J."/>
        </authorList>
    </citation>
    <scope>NUCLEOTIDE SEQUENCE</scope>
</reference>
<gene>
    <name evidence="1" type="ORF">LITE_LOCUS33669</name>
</gene>
<dbReference type="AlphaFoldDB" id="A0AAV0NJC1"/>
<dbReference type="Proteomes" id="UP001154282">
    <property type="component" value="Unassembled WGS sequence"/>
</dbReference>
<comment type="caution">
    <text evidence="1">The sequence shown here is derived from an EMBL/GenBank/DDBJ whole genome shotgun (WGS) entry which is preliminary data.</text>
</comment>
<organism evidence="1 2">
    <name type="scientific">Linum tenue</name>
    <dbReference type="NCBI Taxonomy" id="586396"/>
    <lineage>
        <taxon>Eukaryota</taxon>
        <taxon>Viridiplantae</taxon>
        <taxon>Streptophyta</taxon>
        <taxon>Embryophyta</taxon>
        <taxon>Tracheophyta</taxon>
        <taxon>Spermatophyta</taxon>
        <taxon>Magnoliopsida</taxon>
        <taxon>eudicotyledons</taxon>
        <taxon>Gunneridae</taxon>
        <taxon>Pentapetalae</taxon>
        <taxon>rosids</taxon>
        <taxon>fabids</taxon>
        <taxon>Malpighiales</taxon>
        <taxon>Linaceae</taxon>
        <taxon>Linum</taxon>
    </lineage>
</organism>
<evidence type="ECO:0000313" key="2">
    <source>
        <dbReference type="Proteomes" id="UP001154282"/>
    </source>
</evidence>
<name>A0AAV0NJC1_9ROSI</name>